<dbReference type="SUPFAM" id="SSF53474">
    <property type="entry name" value="alpha/beta-Hydrolases"/>
    <property type="match status" value="1"/>
</dbReference>
<evidence type="ECO:0000256" key="2">
    <source>
        <dbReference type="ARBA" id="ARBA00022797"/>
    </source>
</evidence>
<feature type="active site" description="Proton donor" evidence="4">
    <location>
        <position position="301"/>
    </location>
</feature>
<evidence type="ECO:0000256" key="4">
    <source>
        <dbReference type="PIRSR" id="PIRSR001112-1"/>
    </source>
</evidence>
<feature type="active site" description="Nucleophile" evidence="4">
    <location>
        <position position="180"/>
    </location>
</feature>
<protein>
    <submittedName>
        <fullName evidence="6">Pimeloyl-ACP methyl ester carboxylesterase</fullName>
    </submittedName>
</protein>
<dbReference type="PRINTS" id="PR00412">
    <property type="entry name" value="EPOXHYDRLASE"/>
</dbReference>
<dbReference type="AlphaFoldDB" id="A0A2T4ZA18"/>
<dbReference type="OrthoDB" id="9780765at2"/>
<dbReference type="GO" id="GO:0097176">
    <property type="term" value="P:epoxide metabolic process"/>
    <property type="evidence" value="ECO:0007669"/>
    <property type="project" value="TreeGrafter"/>
</dbReference>
<dbReference type="Proteomes" id="UP000241639">
    <property type="component" value="Unassembled WGS sequence"/>
</dbReference>
<evidence type="ECO:0000256" key="1">
    <source>
        <dbReference type="ARBA" id="ARBA00010088"/>
    </source>
</evidence>
<reference evidence="6 7" key="1">
    <citation type="submission" date="2018-04" db="EMBL/GenBank/DDBJ databases">
        <title>Genomic Encyclopedia of Archaeal and Bacterial Type Strains, Phase II (KMG-II): from individual species to whole genera.</title>
        <authorList>
            <person name="Goeker M."/>
        </authorList>
    </citation>
    <scope>NUCLEOTIDE SEQUENCE [LARGE SCALE GENOMIC DNA]</scope>
    <source>
        <strain evidence="6 7">DSM 45169</strain>
    </source>
</reference>
<comment type="caution">
    <text evidence="6">The sequence shown here is derived from an EMBL/GenBank/DDBJ whole genome shotgun (WGS) entry which is preliminary data.</text>
</comment>
<evidence type="ECO:0000313" key="7">
    <source>
        <dbReference type="Proteomes" id="UP000241639"/>
    </source>
</evidence>
<dbReference type="InterPro" id="IPR016292">
    <property type="entry name" value="Epoxide_hydrolase"/>
</dbReference>
<dbReference type="InterPro" id="IPR010497">
    <property type="entry name" value="Epoxide_hydro_N"/>
</dbReference>
<dbReference type="EMBL" id="PZZP01000001">
    <property type="protein sequence ID" value="PTM58738.1"/>
    <property type="molecule type" value="Genomic_DNA"/>
</dbReference>
<keyword evidence="3" id="KW-0378">Hydrolase</keyword>
<keyword evidence="7" id="KW-1185">Reference proteome</keyword>
<dbReference type="Pfam" id="PF06441">
    <property type="entry name" value="EHN"/>
    <property type="match status" value="1"/>
</dbReference>
<feature type="domain" description="Epoxide hydrolase N-terminal" evidence="5">
    <location>
        <begin position="6"/>
        <end position="111"/>
    </location>
</feature>
<dbReference type="RefSeq" id="WP_107725500.1">
    <property type="nucleotide sequence ID" value="NZ_PZZP01000001.1"/>
</dbReference>
<evidence type="ECO:0000313" key="6">
    <source>
        <dbReference type="EMBL" id="PTM58738.1"/>
    </source>
</evidence>
<gene>
    <name evidence="6" type="ORF">C8J48_1328</name>
</gene>
<name>A0A2T4ZA18_9BACL</name>
<dbReference type="PANTHER" id="PTHR21661:SF35">
    <property type="entry name" value="EPOXIDE HYDROLASE"/>
    <property type="match status" value="1"/>
</dbReference>
<evidence type="ECO:0000259" key="5">
    <source>
        <dbReference type="Pfam" id="PF06441"/>
    </source>
</evidence>
<evidence type="ECO:0000256" key="3">
    <source>
        <dbReference type="ARBA" id="ARBA00022801"/>
    </source>
</evidence>
<feature type="active site" description="Proton acceptor" evidence="4">
    <location>
        <position position="352"/>
    </location>
</feature>
<accession>A0A2T4ZA18</accession>
<dbReference type="PIRSF" id="PIRSF001112">
    <property type="entry name" value="Epoxide_hydrolase"/>
    <property type="match status" value="1"/>
</dbReference>
<dbReference type="InterPro" id="IPR029058">
    <property type="entry name" value="AB_hydrolase_fold"/>
</dbReference>
<dbReference type="InterPro" id="IPR000639">
    <property type="entry name" value="Epox_hydrolase-like"/>
</dbReference>
<keyword evidence="2" id="KW-0058">Aromatic hydrocarbons catabolism</keyword>
<proteinExistence type="inferred from homology"/>
<dbReference type="GO" id="GO:0004301">
    <property type="term" value="F:epoxide hydrolase activity"/>
    <property type="evidence" value="ECO:0007669"/>
    <property type="project" value="TreeGrafter"/>
</dbReference>
<dbReference type="PANTHER" id="PTHR21661">
    <property type="entry name" value="EPOXIDE HYDROLASE 1-RELATED"/>
    <property type="match status" value="1"/>
</dbReference>
<dbReference type="Gene3D" id="3.40.50.1820">
    <property type="entry name" value="alpha/beta hydrolase"/>
    <property type="match status" value="1"/>
</dbReference>
<organism evidence="6 7">
    <name type="scientific">Desmospora activa DSM 45169</name>
    <dbReference type="NCBI Taxonomy" id="1121389"/>
    <lineage>
        <taxon>Bacteria</taxon>
        <taxon>Bacillati</taxon>
        <taxon>Bacillota</taxon>
        <taxon>Bacilli</taxon>
        <taxon>Bacillales</taxon>
        <taxon>Thermoactinomycetaceae</taxon>
        <taxon>Desmospora</taxon>
    </lineage>
</organism>
<sequence>MADTNIRSFRIDFPQTELDELQDRLARTRWPYELSEVGWDYGVPLKYAQEMVEYWQHKYDWRKHEAELNELPQFTTTIDGADVHFLHVRSPEPNALPLLLTHGWPSSIVEFIDIIGPLTNPRAYGGDPDDAFHLVIPSIPGFTLSGPTRETGWNVQRIALAWAELMKRLNYDRYGVQGGDWGSAISREVGALEPDRVVGVHLNYLVTPPSNVSGLSEEEKVRLSRIERYLAKPAGYMRIQSTQPQTLAYGLTDSPVGQLAWIAEKFYNWTDRERPVAIDRLLTNVMLYWLTGTASSSAWLYYEAAKSGRHLKPCNVPLGVAVFPHDLILPVRRIAELNYSIVHWTEFNHGGHLPALEVPDLLIGDLRKFFRRFR</sequence>
<comment type="similarity">
    <text evidence="1">Belongs to the peptidase S33 family.</text>
</comment>